<organism evidence="1 2">
    <name type="scientific">Pilimelia terevasa</name>
    <dbReference type="NCBI Taxonomy" id="53372"/>
    <lineage>
        <taxon>Bacteria</taxon>
        <taxon>Bacillati</taxon>
        <taxon>Actinomycetota</taxon>
        <taxon>Actinomycetes</taxon>
        <taxon>Micromonosporales</taxon>
        <taxon>Micromonosporaceae</taxon>
        <taxon>Pilimelia</taxon>
    </lineage>
</organism>
<evidence type="ECO:0000313" key="1">
    <source>
        <dbReference type="EMBL" id="GGK31806.1"/>
    </source>
</evidence>
<gene>
    <name evidence="1" type="ORF">GCM10010124_25730</name>
</gene>
<keyword evidence="2" id="KW-1185">Reference proteome</keyword>
<comment type="caution">
    <text evidence="1">The sequence shown here is derived from an EMBL/GenBank/DDBJ whole genome shotgun (WGS) entry which is preliminary data.</text>
</comment>
<dbReference type="RefSeq" id="WP_189114527.1">
    <property type="nucleotide sequence ID" value="NZ_BMQC01000008.1"/>
</dbReference>
<dbReference type="AlphaFoldDB" id="A0A8J3BRL9"/>
<proteinExistence type="predicted"/>
<protein>
    <submittedName>
        <fullName evidence="1">Uncharacterized protein</fullName>
    </submittedName>
</protein>
<accession>A0A8J3BRL9</accession>
<dbReference type="EMBL" id="BMQC01000008">
    <property type="protein sequence ID" value="GGK31806.1"/>
    <property type="molecule type" value="Genomic_DNA"/>
</dbReference>
<dbReference type="Proteomes" id="UP000662200">
    <property type="component" value="Unassembled WGS sequence"/>
</dbReference>
<reference evidence="1" key="2">
    <citation type="submission" date="2020-09" db="EMBL/GenBank/DDBJ databases">
        <authorList>
            <person name="Sun Q."/>
            <person name="Ohkuma M."/>
        </authorList>
    </citation>
    <scope>NUCLEOTIDE SEQUENCE</scope>
    <source>
        <strain evidence="1">JCM 3091</strain>
    </source>
</reference>
<evidence type="ECO:0000313" key="2">
    <source>
        <dbReference type="Proteomes" id="UP000662200"/>
    </source>
</evidence>
<name>A0A8J3BRL9_9ACTN</name>
<sequence length="121" mass="12168">MNRPQALVVAAIAVGALLLCGLGSAAAGVGWYYFVREDPGVTACKALAAGAAARRPPTSAETTEIVNELLDSRHEDLRAAGRKLRVAQAGGLAGLAVGLGAAIDIVAACGAHDVPLARPWG</sequence>
<reference evidence="1" key="1">
    <citation type="journal article" date="2014" name="Int. J. Syst. Evol. Microbiol.">
        <title>Complete genome sequence of Corynebacterium casei LMG S-19264T (=DSM 44701T), isolated from a smear-ripened cheese.</title>
        <authorList>
            <consortium name="US DOE Joint Genome Institute (JGI-PGF)"/>
            <person name="Walter F."/>
            <person name="Albersmeier A."/>
            <person name="Kalinowski J."/>
            <person name="Ruckert C."/>
        </authorList>
    </citation>
    <scope>NUCLEOTIDE SEQUENCE</scope>
    <source>
        <strain evidence="1">JCM 3091</strain>
    </source>
</reference>